<dbReference type="GO" id="GO:0005886">
    <property type="term" value="C:plasma membrane"/>
    <property type="evidence" value="ECO:0007669"/>
    <property type="project" value="UniProtKB-SubCell"/>
</dbReference>
<dbReference type="GO" id="GO:0005524">
    <property type="term" value="F:ATP binding"/>
    <property type="evidence" value="ECO:0007669"/>
    <property type="project" value="UniProtKB-KW"/>
</dbReference>
<dbReference type="GO" id="GO:0004715">
    <property type="term" value="F:non-membrane spanning protein tyrosine kinase activity"/>
    <property type="evidence" value="ECO:0007669"/>
    <property type="project" value="UniProtKB-EC"/>
</dbReference>
<keyword evidence="15" id="KW-0175">Coiled coil</keyword>
<evidence type="ECO:0000259" key="18">
    <source>
        <dbReference type="Pfam" id="PF13807"/>
    </source>
</evidence>
<dbReference type="InterPro" id="IPR005702">
    <property type="entry name" value="Wzc-like_C"/>
</dbReference>
<sequence length="728" mass="80361">MPSHEEDTDYINLQEYLLVLKRRWLAAAIVMGSVFGITAFVTYSQKPIYEASGKLLLKQNEASNLTGLNQKLGELSGLTNTSNPLETEAEIIRSNPLVKKIVNELEMQDKKGKPLEIDDFLKNLKVKSVKGTDVMELTYRGTNPLETAKVINTLMNNYLENNIRSNRTEVTAARDFLRKQLPEIENKVVQAEATLRRFKDDNKVVSLAEEAKVGVEGMRNIAEESTRALAVLEEAKSRSGTLQKQLDLTTQKAVELSTLSQTPGIQQVLAEYQKVQDDLAVARSRFTEEHPSVRNLVAKEQAFRQQMEKRVGRVIGVGESVKEQDLQIGELKQSLTGELVKSEVERLAALQRVQVLRNAYITYETRMRQLPKLEQRQRGLERRLEVAQTTYQQVQKQLQEVEVVEQQKVGNARIVSEALVPEKPVAPKIPLNLALGGFLGVLLGAGTALLLEALDKSLKNVDEAKRLLGYPLLGTVPNLAEKGKMATEIPARDNPYSSGSMAFEMLMTNLAFSVSDQELRVIVVTSSVPGEGKSLVAANLAVAKAQMGKRVLLIDADMRRPRQHEIWELQNFMGLSNALVGQGEWVNLTKEVVYGLDVLTAGTIPPNPLAIVDSQSMATLIRETGKDYDFVIIDTPPLTLASEAQLLGKMADGILLVVRPGVANVDTVGIAKTMIEQSSQRVLGMVVNGVNVDSGSGYYYNKGYYGRKGNEKSEVDGKGVKLPGIRIG</sequence>
<dbReference type="AlphaFoldDB" id="A0A2A2TNQ5"/>
<name>A0A2A2TNQ5_9CYAN</name>
<keyword evidence="8" id="KW-0547">Nucleotide-binding</keyword>
<evidence type="ECO:0000256" key="8">
    <source>
        <dbReference type="ARBA" id="ARBA00022741"/>
    </source>
</evidence>
<evidence type="ECO:0000256" key="4">
    <source>
        <dbReference type="ARBA" id="ARBA00011903"/>
    </source>
</evidence>
<evidence type="ECO:0000256" key="14">
    <source>
        <dbReference type="ARBA" id="ARBA00051245"/>
    </source>
</evidence>
<feature type="coiled-coil region" evidence="15">
    <location>
        <begin position="370"/>
        <end position="404"/>
    </location>
</feature>
<dbReference type="InterPro" id="IPR033756">
    <property type="entry name" value="YlxH/NBP35"/>
</dbReference>
<evidence type="ECO:0000256" key="13">
    <source>
        <dbReference type="ARBA" id="ARBA00023137"/>
    </source>
</evidence>
<dbReference type="NCBIfam" id="TIGR01007">
    <property type="entry name" value="eps_fam"/>
    <property type="match status" value="1"/>
</dbReference>
<keyword evidence="5" id="KW-1003">Cell membrane</keyword>
<comment type="catalytic activity">
    <reaction evidence="14">
        <text>L-tyrosyl-[protein] + ATP = O-phospho-L-tyrosyl-[protein] + ADP + H(+)</text>
        <dbReference type="Rhea" id="RHEA:10596"/>
        <dbReference type="Rhea" id="RHEA-COMP:10136"/>
        <dbReference type="Rhea" id="RHEA-COMP:20101"/>
        <dbReference type="ChEBI" id="CHEBI:15378"/>
        <dbReference type="ChEBI" id="CHEBI:30616"/>
        <dbReference type="ChEBI" id="CHEBI:46858"/>
        <dbReference type="ChEBI" id="CHEBI:61978"/>
        <dbReference type="ChEBI" id="CHEBI:456216"/>
        <dbReference type="EC" id="2.7.10.2"/>
    </reaction>
</comment>
<dbReference type="OrthoDB" id="9758283at2"/>
<keyword evidence="6" id="KW-0808">Transferase</keyword>
<evidence type="ECO:0000256" key="9">
    <source>
        <dbReference type="ARBA" id="ARBA00022777"/>
    </source>
</evidence>
<evidence type="ECO:0000256" key="3">
    <source>
        <dbReference type="ARBA" id="ARBA00007316"/>
    </source>
</evidence>
<comment type="subcellular location">
    <subcellularLocation>
        <location evidence="1">Cell membrane</location>
        <topology evidence="1">Multi-pass membrane protein</topology>
    </subcellularLocation>
</comment>
<evidence type="ECO:0000313" key="19">
    <source>
        <dbReference type="EMBL" id="PAX60055.1"/>
    </source>
</evidence>
<dbReference type="FunFam" id="3.40.50.300:FF:000527">
    <property type="entry name" value="Tyrosine-protein kinase etk"/>
    <property type="match status" value="1"/>
</dbReference>
<dbReference type="RefSeq" id="WP_095720427.1">
    <property type="nucleotide sequence ID" value="NZ_NTFS01000024.1"/>
</dbReference>
<dbReference type="Gene3D" id="3.40.50.300">
    <property type="entry name" value="P-loop containing nucleotide triphosphate hydrolases"/>
    <property type="match status" value="1"/>
</dbReference>
<keyword evidence="9" id="KW-0418">Kinase</keyword>
<evidence type="ECO:0000256" key="10">
    <source>
        <dbReference type="ARBA" id="ARBA00022840"/>
    </source>
</evidence>
<evidence type="ECO:0000256" key="1">
    <source>
        <dbReference type="ARBA" id="ARBA00004651"/>
    </source>
</evidence>
<evidence type="ECO:0000256" key="7">
    <source>
        <dbReference type="ARBA" id="ARBA00022692"/>
    </source>
</evidence>
<feature type="domain" description="Polysaccharide chain length determinant N-terminal" evidence="17">
    <location>
        <begin position="11"/>
        <end position="105"/>
    </location>
</feature>
<dbReference type="PANTHER" id="PTHR32309:SF13">
    <property type="entry name" value="FERRIC ENTEROBACTIN TRANSPORT PROTEIN FEPE"/>
    <property type="match status" value="1"/>
</dbReference>
<dbReference type="InterPro" id="IPR032807">
    <property type="entry name" value="GNVR"/>
</dbReference>
<keyword evidence="11 16" id="KW-1133">Transmembrane helix</keyword>
<dbReference type="InterPro" id="IPR003856">
    <property type="entry name" value="LPS_length_determ_N"/>
</dbReference>
<organism evidence="19 20">
    <name type="scientific">Brunnivagina elsteri CCALA 953</name>
    <dbReference type="NCBI Taxonomy" id="987040"/>
    <lineage>
        <taxon>Bacteria</taxon>
        <taxon>Bacillati</taxon>
        <taxon>Cyanobacteriota</taxon>
        <taxon>Cyanophyceae</taxon>
        <taxon>Nostocales</taxon>
        <taxon>Calotrichaceae</taxon>
        <taxon>Brunnivagina</taxon>
    </lineage>
</organism>
<dbReference type="InterPro" id="IPR027417">
    <property type="entry name" value="P-loop_NTPase"/>
</dbReference>
<keyword evidence="20" id="KW-1185">Reference proteome</keyword>
<proteinExistence type="inferred from homology"/>
<evidence type="ECO:0000256" key="16">
    <source>
        <dbReference type="SAM" id="Phobius"/>
    </source>
</evidence>
<keyword evidence="10" id="KW-0067">ATP-binding</keyword>
<dbReference type="InterPro" id="IPR050445">
    <property type="entry name" value="Bact_polysacc_biosynth/exp"/>
</dbReference>
<evidence type="ECO:0000256" key="5">
    <source>
        <dbReference type="ARBA" id="ARBA00022475"/>
    </source>
</evidence>
<comment type="similarity">
    <text evidence="3">Belongs to the CpsD/CapB family.</text>
</comment>
<evidence type="ECO:0000256" key="11">
    <source>
        <dbReference type="ARBA" id="ARBA00022989"/>
    </source>
</evidence>
<evidence type="ECO:0000259" key="17">
    <source>
        <dbReference type="Pfam" id="PF02706"/>
    </source>
</evidence>
<feature type="transmembrane region" description="Helical" evidence="16">
    <location>
        <begin position="24"/>
        <end position="43"/>
    </location>
</feature>
<dbReference type="Pfam" id="PF02706">
    <property type="entry name" value="Wzz"/>
    <property type="match status" value="1"/>
</dbReference>
<dbReference type="GO" id="GO:0042802">
    <property type="term" value="F:identical protein binding"/>
    <property type="evidence" value="ECO:0007669"/>
    <property type="project" value="UniProtKB-ARBA"/>
</dbReference>
<feature type="domain" description="Tyrosine-protein kinase G-rich" evidence="18">
    <location>
        <begin position="376"/>
        <end position="451"/>
    </location>
</feature>
<comment type="caution">
    <text evidence="19">The sequence shown here is derived from an EMBL/GenBank/DDBJ whole genome shotgun (WGS) entry which is preliminary data.</text>
</comment>
<dbReference type="EMBL" id="NTFS01000024">
    <property type="protein sequence ID" value="PAX60055.1"/>
    <property type="molecule type" value="Genomic_DNA"/>
</dbReference>
<dbReference type="CDD" id="cd05387">
    <property type="entry name" value="BY-kinase"/>
    <property type="match status" value="1"/>
</dbReference>
<comment type="similarity">
    <text evidence="2">Belongs to the CpsC/CapA family.</text>
</comment>
<evidence type="ECO:0000256" key="2">
    <source>
        <dbReference type="ARBA" id="ARBA00006683"/>
    </source>
</evidence>
<dbReference type="SUPFAM" id="SSF52540">
    <property type="entry name" value="P-loop containing nucleoside triphosphate hydrolases"/>
    <property type="match status" value="1"/>
</dbReference>
<dbReference type="Pfam" id="PF13807">
    <property type="entry name" value="GNVR"/>
    <property type="match status" value="1"/>
</dbReference>
<dbReference type="Proteomes" id="UP000218238">
    <property type="component" value="Unassembled WGS sequence"/>
</dbReference>
<reference evidence="19 20" key="1">
    <citation type="submission" date="2017-08" db="EMBL/GenBank/DDBJ databases">
        <title>Draft genome sequence of filamentous cyanobacterium Calothrix elsteri CCALA 953.</title>
        <authorList>
            <person name="Gagunashvili A.N."/>
            <person name="Elster J."/>
            <person name="Andresson O.S."/>
        </authorList>
    </citation>
    <scope>NUCLEOTIDE SEQUENCE [LARGE SCALE GENOMIC DNA]</scope>
    <source>
        <strain evidence="19 20">CCALA 953</strain>
    </source>
</reference>
<feature type="coiled-coil region" evidence="15">
    <location>
        <begin position="174"/>
        <end position="201"/>
    </location>
</feature>
<evidence type="ECO:0000256" key="6">
    <source>
        <dbReference type="ARBA" id="ARBA00022679"/>
    </source>
</evidence>
<keyword evidence="7 16" id="KW-0812">Transmembrane</keyword>
<keyword evidence="13" id="KW-0829">Tyrosine-protein kinase</keyword>
<dbReference type="Pfam" id="PF10609">
    <property type="entry name" value="ParA"/>
    <property type="match status" value="1"/>
</dbReference>
<dbReference type="PANTHER" id="PTHR32309">
    <property type="entry name" value="TYROSINE-PROTEIN KINASE"/>
    <property type="match status" value="1"/>
</dbReference>
<keyword evidence="12 16" id="KW-0472">Membrane</keyword>
<evidence type="ECO:0000313" key="20">
    <source>
        <dbReference type="Proteomes" id="UP000218238"/>
    </source>
</evidence>
<protein>
    <recommendedName>
        <fullName evidence="4">non-specific protein-tyrosine kinase</fullName>
        <ecNumber evidence="4">2.7.10.2</ecNumber>
    </recommendedName>
</protein>
<dbReference type="EC" id="2.7.10.2" evidence="4"/>
<evidence type="ECO:0000256" key="15">
    <source>
        <dbReference type="SAM" id="Coils"/>
    </source>
</evidence>
<gene>
    <name evidence="19" type="ORF">CK510_03820</name>
</gene>
<accession>A0A2A2TNQ5</accession>
<evidence type="ECO:0000256" key="12">
    <source>
        <dbReference type="ARBA" id="ARBA00023136"/>
    </source>
</evidence>